<dbReference type="EMBL" id="RWIU01000004">
    <property type="protein sequence ID" value="RSK42611.1"/>
    <property type="molecule type" value="Genomic_DNA"/>
</dbReference>
<comment type="caution">
    <text evidence="1">The sequence shown here is derived from an EMBL/GenBank/DDBJ whole genome shotgun (WGS) entry which is preliminary data.</text>
</comment>
<accession>A0A428K8A3</accession>
<name>A0A428K8A3_9BACT</name>
<reference evidence="1 2" key="1">
    <citation type="submission" date="2018-12" db="EMBL/GenBank/DDBJ databases">
        <authorList>
            <person name="Feng G."/>
            <person name="Zhu H."/>
        </authorList>
    </citation>
    <scope>NUCLEOTIDE SEQUENCE [LARGE SCALE GENOMIC DNA]</scope>
    <source>
        <strain evidence="1 2">LMG 26000</strain>
    </source>
</reference>
<organism evidence="1 2">
    <name type="scientific">Hymenobacter perfusus</name>
    <dbReference type="NCBI Taxonomy" id="1236770"/>
    <lineage>
        <taxon>Bacteria</taxon>
        <taxon>Pseudomonadati</taxon>
        <taxon>Bacteroidota</taxon>
        <taxon>Cytophagia</taxon>
        <taxon>Cytophagales</taxon>
        <taxon>Hymenobacteraceae</taxon>
        <taxon>Hymenobacter</taxon>
    </lineage>
</organism>
<protein>
    <recommendedName>
        <fullName evidence="3">Phospholipase</fullName>
    </recommendedName>
</protein>
<proteinExistence type="predicted"/>
<dbReference type="InterPro" id="IPR029058">
    <property type="entry name" value="AB_hydrolase_fold"/>
</dbReference>
<evidence type="ECO:0008006" key="3">
    <source>
        <dbReference type="Google" id="ProtNLM"/>
    </source>
</evidence>
<gene>
    <name evidence="1" type="ORF">EI293_12480</name>
</gene>
<dbReference type="AlphaFoldDB" id="A0A428K8A3"/>
<dbReference type="Proteomes" id="UP000270291">
    <property type="component" value="Unassembled WGS sequence"/>
</dbReference>
<evidence type="ECO:0000313" key="2">
    <source>
        <dbReference type="Proteomes" id="UP000270291"/>
    </source>
</evidence>
<dbReference type="RefSeq" id="WP_125438194.1">
    <property type="nucleotide sequence ID" value="NZ_RWIU01000004.1"/>
</dbReference>
<keyword evidence="2" id="KW-1185">Reference proteome</keyword>
<sequence>MLPSSFTTARTARYISLGEPGPAIQHVWFCLHGEAQPLAEFTAHLINLDTPERLLILPEALSRYPLPAPEPGAAATTAACWFAPDSVEPDLADLGAYLDALAAQVLAQCPAGVPVTVLGCGHGAAAAACWLAAGHTTYDRLILYASVFPPELDRQATLARLPKRPVTLVATTTDVFTPEASAEGLLHDLHEAGLPAQLRYVSEGPLPLASLGAAGEGIS</sequence>
<evidence type="ECO:0000313" key="1">
    <source>
        <dbReference type="EMBL" id="RSK42611.1"/>
    </source>
</evidence>
<dbReference type="SUPFAM" id="SSF53474">
    <property type="entry name" value="alpha/beta-Hydrolases"/>
    <property type="match status" value="1"/>
</dbReference>
<dbReference type="Gene3D" id="3.40.50.1820">
    <property type="entry name" value="alpha/beta hydrolase"/>
    <property type="match status" value="1"/>
</dbReference>
<dbReference type="OrthoDB" id="595091at2"/>